<evidence type="ECO:0000313" key="10">
    <source>
        <dbReference type="Proteomes" id="UP000018040"/>
    </source>
</evidence>
<dbReference type="GO" id="GO:0005524">
    <property type="term" value="F:ATP binding"/>
    <property type="evidence" value="ECO:0007669"/>
    <property type="project" value="UniProtKB-UniRule"/>
</dbReference>
<dbReference type="VEuPathDB" id="GiardiaDB:QR46_4084"/>
<keyword evidence="3 6" id="KW-0547">Nucleotide-binding</keyword>
<evidence type="ECO:0000256" key="5">
    <source>
        <dbReference type="ARBA" id="ARBA00022840"/>
    </source>
</evidence>
<reference evidence="10" key="1">
    <citation type="submission" date="2012-02" db="EMBL/GenBank/DDBJ databases">
        <title>Genome sequencing of Giardia lamblia Genotypes A2 and B isolates (DH and GS) and comparative analysis with the genomes of Genotypes A1 and E (WB and Pig).</title>
        <authorList>
            <person name="Adam R."/>
            <person name="Dahlstrom E."/>
            <person name="Martens C."/>
            <person name="Bruno D."/>
            <person name="Barbian K."/>
            <person name="Porcella S.F."/>
            <person name="Nash T."/>
        </authorList>
    </citation>
    <scope>NUCLEOTIDE SEQUENCE</scope>
    <source>
        <strain evidence="10">GS</strain>
    </source>
</reference>
<dbReference type="AlphaFoldDB" id="V6TX90"/>
<evidence type="ECO:0000256" key="2">
    <source>
        <dbReference type="ARBA" id="ARBA00022679"/>
    </source>
</evidence>
<evidence type="ECO:0000256" key="3">
    <source>
        <dbReference type="ARBA" id="ARBA00022741"/>
    </source>
</evidence>
<evidence type="ECO:0000256" key="7">
    <source>
        <dbReference type="RuleBase" id="RU000304"/>
    </source>
</evidence>
<protein>
    <submittedName>
        <fullName evidence="9">Cyclin-dependent protein kinase, CMGC RCK</fullName>
    </submittedName>
</protein>
<dbReference type="InterPro" id="IPR000719">
    <property type="entry name" value="Prot_kinase_dom"/>
</dbReference>
<feature type="binding site" evidence="6">
    <location>
        <position position="122"/>
    </location>
    <ligand>
        <name>ATP</name>
        <dbReference type="ChEBI" id="CHEBI:30616"/>
    </ligand>
</feature>
<keyword evidence="2" id="KW-0808">Transferase</keyword>
<dbReference type="SUPFAM" id="SSF56112">
    <property type="entry name" value="Protein kinase-like (PK-like)"/>
    <property type="match status" value="1"/>
</dbReference>
<organism evidence="9 10">
    <name type="scientific">Giardia intestinalis</name>
    <name type="common">Giardia lamblia</name>
    <dbReference type="NCBI Taxonomy" id="5741"/>
    <lineage>
        <taxon>Eukaryota</taxon>
        <taxon>Metamonada</taxon>
        <taxon>Diplomonadida</taxon>
        <taxon>Hexamitidae</taxon>
        <taxon>Giardiinae</taxon>
        <taxon>Giardia</taxon>
    </lineage>
</organism>
<dbReference type="EMBL" id="AHHH01000051">
    <property type="protein sequence ID" value="ESU43356.1"/>
    <property type="molecule type" value="Genomic_DNA"/>
</dbReference>
<evidence type="ECO:0000256" key="1">
    <source>
        <dbReference type="ARBA" id="ARBA00022527"/>
    </source>
</evidence>
<dbReference type="GO" id="GO:0004674">
    <property type="term" value="F:protein serine/threonine kinase activity"/>
    <property type="evidence" value="ECO:0007669"/>
    <property type="project" value="UniProtKB-KW"/>
</dbReference>
<dbReference type="SMART" id="SM00220">
    <property type="entry name" value="S_TKc"/>
    <property type="match status" value="1"/>
</dbReference>
<dbReference type="VEuPathDB" id="GiardiaDB:GL50581_1706"/>
<accession>V6TX90</accession>
<evidence type="ECO:0000313" key="9">
    <source>
        <dbReference type="EMBL" id="ESU43356.1"/>
    </source>
</evidence>
<dbReference type="PROSITE" id="PS00107">
    <property type="entry name" value="PROTEIN_KINASE_ATP"/>
    <property type="match status" value="1"/>
</dbReference>
<dbReference type="InterPro" id="IPR017441">
    <property type="entry name" value="Protein_kinase_ATP_BS"/>
</dbReference>
<dbReference type="Gene3D" id="1.10.510.10">
    <property type="entry name" value="Transferase(Phosphotransferase) domain 1"/>
    <property type="match status" value="1"/>
</dbReference>
<keyword evidence="4 9" id="KW-0418">Kinase</keyword>
<dbReference type="PANTHER" id="PTHR24055">
    <property type="entry name" value="MITOGEN-ACTIVATED PROTEIN KINASE"/>
    <property type="match status" value="1"/>
</dbReference>
<evidence type="ECO:0000259" key="8">
    <source>
        <dbReference type="PROSITE" id="PS50011"/>
    </source>
</evidence>
<comment type="similarity">
    <text evidence="7">Belongs to the protein kinase superfamily.</text>
</comment>
<keyword evidence="1 7" id="KW-0723">Serine/threonine-protein kinase</keyword>
<sequence length="392" mass="42642">MVSATRASTAAAAGAASTLSICKSMSVRLAATRPPRCAGTTGATSLSAEGHREQAAWLTCARSKGPSAQEHSRQTPGSILLSKFARAQPVMDTYTPVRRVGSGTYGDVLHAVDTKGDFVAIKVMNSHAIGVSDPLQLPEVATLRRLPPHPSIIRFIRAVVTREHTYLIFEYASGGTLLNFLRSSGPVKEHMVRNISFRILQGLYHIHANNVIHRDLKLENILLTGETGDANGDIIGVKIADFGLSKAQGARQNTDYVSTRWYRAPELLLHYGGYGPPIDIWAAGCCFAELLTGDPLFPGDTEIQQLQLICAFLKPLKSDACKGALHGLPRFIAENMTVADADCYTLAETRETLHKELGCSQVLADLLAHMLTWNPEDRITAQRALMHQFFAI</sequence>
<dbReference type="InterPro" id="IPR011009">
    <property type="entry name" value="Kinase-like_dom_sf"/>
</dbReference>
<dbReference type="FunFam" id="1.10.510.10:FF:000624">
    <property type="entry name" value="Mitogen-activated protein kinase"/>
    <property type="match status" value="1"/>
</dbReference>
<dbReference type="Pfam" id="PF00069">
    <property type="entry name" value="Pkinase"/>
    <property type="match status" value="1"/>
</dbReference>
<dbReference type="PROSITE" id="PS50011">
    <property type="entry name" value="PROTEIN_KINASE_DOM"/>
    <property type="match status" value="1"/>
</dbReference>
<dbReference type="InterPro" id="IPR008271">
    <property type="entry name" value="Ser/Thr_kinase_AS"/>
</dbReference>
<comment type="caution">
    <text evidence="9">The sequence shown here is derived from an EMBL/GenBank/DDBJ whole genome shotgun (WGS) entry which is preliminary data.</text>
</comment>
<feature type="domain" description="Protein kinase" evidence="8">
    <location>
        <begin position="94"/>
        <end position="390"/>
    </location>
</feature>
<name>V6TX90_GIAIN</name>
<dbReference type="OrthoDB" id="2158884at2759"/>
<dbReference type="VEuPathDB" id="GiardiaDB:GL50803_0014172"/>
<reference evidence="9 10" key="2">
    <citation type="journal article" date="2013" name="Genome Biol. Evol.">
        <title>Genome sequencing of Giardia lamblia genotypes A2 and B isolates (DH and GS) and comparative analysis with the genomes of genotypes A1 and E (WB and Pig).</title>
        <authorList>
            <person name="Adam R.D."/>
            <person name="Dahlstrom E.W."/>
            <person name="Martens C.A."/>
            <person name="Bruno D.P."/>
            <person name="Barbian K.D."/>
            <person name="Ricklefs S.M."/>
            <person name="Hernandez M.M."/>
            <person name="Narla N.P."/>
            <person name="Patel R.B."/>
            <person name="Porcella S.F."/>
            <person name="Nash T.E."/>
        </authorList>
    </citation>
    <scope>NUCLEOTIDE SEQUENCE [LARGE SCALE GENOMIC DNA]</scope>
    <source>
        <strain evidence="9 10">GS</strain>
    </source>
</reference>
<evidence type="ECO:0000256" key="6">
    <source>
        <dbReference type="PROSITE-ProRule" id="PRU10141"/>
    </source>
</evidence>
<dbReference type="PROSITE" id="PS00108">
    <property type="entry name" value="PROTEIN_KINASE_ST"/>
    <property type="match status" value="1"/>
</dbReference>
<evidence type="ECO:0000256" key="4">
    <source>
        <dbReference type="ARBA" id="ARBA00022777"/>
    </source>
</evidence>
<gene>
    <name evidence="9" type="ORF">GSB_14172</name>
</gene>
<dbReference type="Proteomes" id="UP000018040">
    <property type="component" value="Unassembled WGS sequence"/>
</dbReference>
<keyword evidence="5 6" id="KW-0067">ATP-binding</keyword>
<proteinExistence type="inferred from homology"/>
<dbReference type="VEuPathDB" id="GiardiaDB:DHA2_14172"/>
<dbReference type="Gene3D" id="3.30.200.20">
    <property type="entry name" value="Phosphorylase Kinase, domain 1"/>
    <property type="match status" value="1"/>
</dbReference>
<dbReference type="InterPro" id="IPR050117">
    <property type="entry name" value="MAPK"/>
</dbReference>